<protein>
    <submittedName>
        <fullName evidence="1">Uncharacterized protein</fullName>
    </submittedName>
</protein>
<evidence type="ECO:0000313" key="2">
    <source>
        <dbReference type="Proteomes" id="UP000182034"/>
    </source>
</evidence>
<accession>A0A1K2ICZ7</accession>
<name>A0A1K2ICZ7_9FLAO</name>
<dbReference type="AlphaFoldDB" id="A0A1K2ICZ7"/>
<sequence>MTICLRLSFYLYKQRLLYNNIDGRLFVHQENKLAFYRFNPSTNKGEINFTDFKEYSLDGKLNINKIIIEKLGENKYSIFCFEKEKSKKPSLKLTVNLKSAETNLIRFYYFDSGYKIEKMLINSLQEKLGDNHNYIIEDYTVDYMNGFPPHCMIEKTEKINQKIIIP</sequence>
<proteinExistence type="predicted"/>
<evidence type="ECO:0000313" key="1">
    <source>
        <dbReference type="EMBL" id="SFZ90160.1"/>
    </source>
</evidence>
<dbReference type="EMBL" id="FPKW01000001">
    <property type="protein sequence ID" value="SFZ90160.1"/>
    <property type="molecule type" value="Genomic_DNA"/>
</dbReference>
<keyword evidence="2" id="KW-1185">Reference proteome</keyword>
<gene>
    <name evidence="1" type="ORF">SAMN05216324_101236</name>
</gene>
<organism evidence="1 2">
    <name type="scientific">Chryseobacterium limigenitum</name>
    <dbReference type="NCBI Taxonomy" id="1612149"/>
    <lineage>
        <taxon>Bacteria</taxon>
        <taxon>Pseudomonadati</taxon>
        <taxon>Bacteroidota</taxon>
        <taxon>Flavobacteriia</taxon>
        <taxon>Flavobacteriales</taxon>
        <taxon>Weeksellaceae</taxon>
        <taxon>Chryseobacterium group</taxon>
        <taxon>Chryseobacterium</taxon>
    </lineage>
</organism>
<reference evidence="2" key="1">
    <citation type="submission" date="2016-10" db="EMBL/GenBank/DDBJ databases">
        <authorList>
            <person name="Varghese N."/>
            <person name="Submissions S."/>
        </authorList>
    </citation>
    <scope>NUCLEOTIDE SEQUENCE [LARGE SCALE GENOMIC DNA]</scope>
    <source>
        <strain evidence="2">SUR2</strain>
    </source>
</reference>
<dbReference type="Proteomes" id="UP000182034">
    <property type="component" value="Unassembled WGS sequence"/>
</dbReference>